<evidence type="ECO:0000313" key="1">
    <source>
        <dbReference type="EMBL" id="CAB4158087.1"/>
    </source>
</evidence>
<name>A0A6J5NH13_9CAUD</name>
<organism evidence="1">
    <name type="scientific">uncultured Caudovirales phage</name>
    <dbReference type="NCBI Taxonomy" id="2100421"/>
    <lineage>
        <taxon>Viruses</taxon>
        <taxon>Duplodnaviria</taxon>
        <taxon>Heunggongvirae</taxon>
        <taxon>Uroviricota</taxon>
        <taxon>Caudoviricetes</taxon>
        <taxon>Peduoviridae</taxon>
        <taxon>Maltschvirus</taxon>
        <taxon>Maltschvirus maltsch</taxon>
    </lineage>
</organism>
<protein>
    <submittedName>
        <fullName evidence="1">Uncharacterized protein</fullName>
    </submittedName>
</protein>
<accession>A0A6J5NH13</accession>
<gene>
    <name evidence="1" type="ORF">UFOVP694_155</name>
</gene>
<sequence length="60" mass="7144">MLEEDYDEFDIWLNNGIDRGWITEPFCNTHDGDPYMTEEEEQEWEAGGDPCQVVFKIKEQ</sequence>
<reference evidence="1" key="1">
    <citation type="submission" date="2020-04" db="EMBL/GenBank/DDBJ databases">
        <authorList>
            <person name="Chiriac C."/>
            <person name="Salcher M."/>
            <person name="Ghai R."/>
            <person name="Kavagutti S V."/>
        </authorList>
    </citation>
    <scope>NUCLEOTIDE SEQUENCE</scope>
</reference>
<dbReference type="EMBL" id="LR796651">
    <property type="protein sequence ID" value="CAB4158087.1"/>
    <property type="molecule type" value="Genomic_DNA"/>
</dbReference>
<proteinExistence type="predicted"/>